<dbReference type="AlphaFoldDB" id="A0A9P7JDI4"/>
<protein>
    <submittedName>
        <fullName evidence="2">Uncharacterized protein</fullName>
    </submittedName>
</protein>
<dbReference type="GeneID" id="64634145"/>
<comment type="caution">
    <text evidence="2">The sequence shown here is derived from an EMBL/GenBank/DDBJ whole genome shotgun (WGS) entry which is preliminary data.</text>
</comment>
<dbReference type="RefSeq" id="XP_041193356.1">
    <property type="nucleotide sequence ID" value="XM_041340129.1"/>
</dbReference>
<accession>A0A9P7JDI4</accession>
<feature type="compositionally biased region" description="Basic residues" evidence="1">
    <location>
        <begin position="114"/>
        <end position="123"/>
    </location>
</feature>
<feature type="compositionally biased region" description="Polar residues" evidence="1">
    <location>
        <begin position="124"/>
        <end position="151"/>
    </location>
</feature>
<proteinExistence type="predicted"/>
<reference evidence="2" key="1">
    <citation type="journal article" date="2020" name="New Phytol.">
        <title>Comparative genomics reveals dynamic genome evolution in host specialist ectomycorrhizal fungi.</title>
        <authorList>
            <person name="Lofgren L.A."/>
            <person name="Nguyen N.H."/>
            <person name="Vilgalys R."/>
            <person name="Ruytinx J."/>
            <person name="Liao H.L."/>
            <person name="Branco S."/>
            <person name="Kuo A."/>
            <person name="LaButti K."/>
            <person name="Lipzen A."/>
            <person name="Andreopoulos W."/>
            <person name="Pangilinan J."/>
            <person name="Riley R."/>
            <person name="Hundley H."/>
            <person name="Na H."/>
            <person name="Barry K."/>
            <person name="Grigoriev I.V."/>
            <person name="Stajich J.E."/>
            <person name="Kennedy P.G."/>
        </authorList>
    </citation>
    <scope>NUCLEOTIDE SEQUENCE</scope>
    <source>
        <strain evidence="2">MN1</strain>
    </source>
</reference>
<evidence type="ECO:0000313" key="2">
    <source>
        <dbReference type="EMBL" id="KAG1816796.1"/>
    </source>
</evidence>
<dbReference type="Proteomes" id="UP000807769">
    <property type="component" value="Unassembled WGS sequence"/>
</dbReference>
<gene>
    <name evidence="2" type="ORF">BJ212DRAFT_1480649</name>
</gene>
<dbReference type="OrthoDB" id="2692121at2759"/>
<sequence length="190" mass="21324">MAITHEMFPPIVEKAGLLSDIADATSRSVPKMKGSRQIPAGFFDDTLRDAHLRTHRFSFWRRSKPHGATERDTQPRSHPLSWTRNIVSGMMRRRDGSDIQLQEVEVPYTAGKPRNYHARKKKPATSSSRPPKTHPTQQHSGATQNIPSSSQLPPPTATASPHTTIRVTGWRSRFMVWLCCIPIQNTGGQP</sequence>
<name>A0A9P7JDI4_9AGAM</name>
<feature type="region of interest" description="Disordered" evidence="1">
    <location>
        <begin position="65"/>
        <end position="162"/>
    </location>
</feature>
<dbReference type="EMBL" id="JABBWG010000015">
    <property type="protein sequence ID" value="KAG1816796.1"/>
    <property type="molecule type" value="Genomic_DNA"/>
</dbReference>
<evidence type="ECO:0000256" key="1">
    <source>
        <dbReference type="SAM" id="MobiDB-lite"/>
    </source>
</evidence>
<evidence type="ECO:0000313" key="3">
    <source>
        <dbReference type="Proteomes" id="UP000807769"/>
    </source>
</evidence>
<organism evidence="2 3">
    <name type="scientific">Suillus subaureus</name>
    <dbReference type="NCBI Taxonomy" id="48587"/>
    <lineage>
        <taxon>Eukaryota</taxon>
        <taxon>Fungi</taxon>
        <taxon>Dikarya</taxon>
        <taxon>Basidiomycota</taxon>
        <taxon>Agaricomycotina</taxon>
        <taxon>Agaricomycetes</taxon>
        <taxon>Agaricomycetidae</taxon>
        <taxon>Boletales</taxon>
        <taxon>Suillineae</taxon>
        <taxon>Suillaceae</taxon>
        <taxon>Suillus</taxon>
    </lineage>
</organism>
<keyword evidence="3" id="KW-1185">Reference proteome</keyword>